<keyword evidence="7" id="KW-1185">Reference proteome</keyword>
<dbReference type="Pfam" id="PF00696">
    <property type="entry name" value="AA_kinase"/>
    <property type="match status" value="1"/>
</dbReference>
<organism evidence="6 7">
    <name type="scientific">Claviceps aff. purpurea</name>
    <dbReference type="NCBI Taxonomy" id="1967640"/>
    <lineage>
        <taxon>Eukaryota</taxon>
        <taxon>Fungi</taxon>
        <taxon>Dikarya</taxon>
        <taxon>Ascomycota</taxon>
        <taxon>Pezizomycotina</taxon>
        <taxon>Sordariomycetes</taxon>
        <taxon>Hypocreomycetidae</taxon>
        <taxon>Hypocreales</taxon>
        <taxon>Clavicipitaceae</taxon>
        <taxon>Claviceps</taxon>
    </lineage>
</organism>
<dbReference type="EMBL" id="SRRH01000003">
    <property type="protein sequence ID" value="KAG6303901.1"/>
    <property type="molecule type" value="Genomic_DNA"/>
</dbReference>
<protein>
    <recommendedName>
        <fullName evidence="5">Aspartate/glutamate/uridylate kinase domain-containing protein</fullName>
    </recommendedName>
</protein>
<evidence type="ECO:0000256" key="4">
    <source>
        <dbReference type="ARBA" id="ARBA00022840"/>
    </source>
</evidence>
<feature type="domain" description="Aspartate/glutamate/uridylate kinase" evidence="5">
    <location>
        <begin position="3"/>
        <end position="244"/>
    </location>
</feature>
<keyword evidence="4" id="KW-0067">ATP-binding</keyword>
<dbReference type="GO" id="GO:0016114">
    <property type="term" value="P:terpenoid biosynthetic process"/>
    <property type="evidence" value="ECO:0007669"/>
    <property type="project" value="TreeGrafter"/>
</dbReference>
<evidence type="ECO:0000256" key="3">
    <source>
        <dbReference type="ARBA" id="ARBA00022777"/>
    </source>
</evidence>
<dbReference type="SUPFAM" id="SSF53633">
    <property type="entry name" value="Carbamate kinase-like"/>
    <property type="match status" value="1"/>
</dbReference>
<dbReference type="GO" id="GO:0005829">
    <property type="term" value="C:cytosol"/>
    <property type="evidence" value="ECO:0007669"/>
    <property type="project" value="TreeGrafter"/>
</dbReference>
<dbReference type="PANTHER" id="PTHR43654:SF1">
    <property type="entry name" value="ISOPENTENYL PHOSPHATE KINASE"/>
    <property type="match status" value="1"/>
</dbReference>
<evidence type="ECO:0000256" key="2">
    <source>
        <dbReference type="ARBA" id="ARBA00022741"/>
    </source>
</evidence>
<dbReference type="InterPro" id="IPR036393">
    <property type="entry name" value="AceGlu_kinase-like_sf"/>
</dbReference>
<dbReference type="Gene3D" id="3.40.1160.10">
    <property type="entry name" value="Acetylglutamate kinase-like"/>
    <property type="match status" value="1"/>
</dbReference>
<dbReference type="GO" id="GO:0102043">
    <property type="term" value="F:isopentenyl phosphate kinase activity"/>
    <property type="evidence" value="ECO:0007669"/>
    <property type="project" value="TreeGrafter"/>
</dbReference>
<sequence>MATLVVKLGGAAITDKAKADTLSLELDTLVDKVAKVYLTQLRPQGRAMVLIHGAGSFGHPPARRFQVKAGWVSAAVEEHADKGHDAVEYERTRPLMEQKEKERQDEVKFGMALTRQRVLQLHHHVLQRLQDRARLPVLSVSTYDTVETFQGQMTPESRTRLITRVRQLLAQGFIPLLFGDAVFDIAWGATILSGDALMHALATDMGSVQRCVFVTDVAGIYTRDPKIFDDATLIRQLRCSRADRDQGQGICEEPHLAASVVGHVDDVTGAMGSKWQWVQRTMAEAPHVCEVVICQVSDVERALAVAGGGDDGSGACGDVTCTWTSIVR</sequence>
<dbReference type="Proteomes" id="UP000707071">
    <property type="component" value="Unassembled WGS sequence"/>
</dbReference>
<name>A0A9P7U2Y7_9HYPO</name>
<evidence type="ECO:0000259" key="5">
    <source>
        <dbReference type="Pfam" id="PF00696"/>
    </source>
</evidence>
<gene>
    <name evidence="6" type="ORF">E4U09_003745</name>
</gene>
<proteinExistence type="predicted"/>
<accession>A0A9P7U2Y7</accession>
<keyword evidence="2" id="KW-0547">Nucleotide-binding</keyword>
<dbReference type="InterPro" id="IPR001048">
    <property type="entry name" value="Asp/Glu/Uridylate_kinase"/>
</dbReference>
<keyword evidence="1" id="KW-0808">Transferase</keyword>
<dbReference type="GO" id="GO:1901607">
    <property type="term" value="P:alpha-amino acid biosynthetic process"/>
    <property type="evidence" value="ECO:0007669"/>
    <property type="project" value="UniProtKB-ARBA"/>
</dbReference>
<comment type="caution">
    <text evidence="6">The sequence shown here is derived from an EMBL/GenBank/DDBJ whole genome shotgun (WGS) entry which is preliminary data.</text>
</comment>
<reference evidence="6 7" key="1">
    <citation type="journal article" date="2020" name="bioRxiv">
        <title>Whole genome comparisons of ergot fungi reveals the divergence and evolution of species within the genus Claviceps are the result of varying mechanisms driving genome evolution and host range expansion.</title>
        <authorList>
            <person name="Wyka S.A."/>
            <person name="Mondo S.J."/>
            <person name="Liu M."/>
            <person name="Dettman J."/>
            <person name="Nalam V."/>
            <person name="Broders K.D."/>
        </authorList>
    </citation>
    <scope>NUCLEOTIDE SEQUENCE [LARGE SCALE GENOMIC DNA]</scope>
    <source>
        <strain evidence="6 7">Clav52</strain>
    </source>
</reference>
<dbReference type="AlphaFoldDB" id="A0A9P7U2Y7"/>
<evidence type="ECO:0000313" key="7">
    <source>
        <dbReference type="Proteomes" id="UP000707071"/>
    </source>
</evidence>
<dbReference type="GO" id="GO:0016301">
    <property type="term" value="F:kinase activity"/>
    <property type="evidence" value="ECO:0007669"/>
    <property type="project" value="UniProtKB-KW"/>
</dbReference>
<keyword evidence="3" id="KW-0418">Kinase</keyword>
<dbReference type="PANTHER" id="PTHR43654">
    <property type="entry name" value="GLUTAMATE 5-KINASE"/>
    <property type="match status" value="1"/>
</dbReference>
<evidence type="ECO:0000256" key="1">
    <source>
        <dbReference type="ARBA" id="ARBA00022679"/>
    </source>
</evidence>
<evidence type="ECO:0000313" key="6">
    <source>
        <dbReference type="EMBL" id="KAG6303901.1"/>
    </source>
</evidence>
<dbReference type="GO" id="GO:0005524">
    <property type="term" value="F:ATP binding"/>
    <property type="evidence" value="ECO:0007669"/>
    <property type="project" value="UniProtKB-KW"/>
</dbReference>